<keyword evidence="3 6" id="KW-0732">Signal</keyword>
<comment type="similarity">
    <text evidence="2">Belongs to the SusD family.</text>
</comment>
<evidence type="ECO:0000256" key="2">
    <source>
        <dbReference type="ARBA" id="ARBA00006275"/>
    </source>
</evidence>
<feature type="chain" id="PRO_5023008542" evidence="6">
    <location>
        <begin position="25"/>
        <end position="525"/>
    </location>
</feature>
<gene>
    <name evidence="9" type="ORF">FHG12_01220</name>
</gene>
<evidence type="ECO:0000259" key="7">
    <source>
        <dbReference type="Pfam" id="PF07980"/>
    </source>
</evidence>
<dbReference type="GO" id="GO:0009279">
    <property type="term" value="C:cell outer membrane"/>
    <property type="evidence" value="ECO:0007669"/>
    <property type="project" value="UniProtKB-SubCell"/>
</dbReference>
<feature type="signal peptide" evidence="6">
    <location>
        <begin position="1"/>
        <end position="24"/>
    </location>
</feature>
<dbReference type="InterPro" id="IPR011990">
    <property type="entry name" value="TPR-like_helical_dom_sf"/>
</dbReference>
<proteinExistence type="inferred from homology"/>
<evidence type="ECO:0000256" key="5">
    <source>
        <dbReference type="ARBA" id="ARBA00023237"/>
    </source>
</evidence>
<protein>
    <submittedName>
        <fullName evidence="9">RagB/SusD family nutrient uptake outer membrane protein</fullName>
    </submittedName>
</protein>
<accession>A0A5B7ZYA0</accession>
<evidence type="ECO:0000313" key="9">
    <source>
        <dbReference type="EMBL" id="QDA58802.1"/>
    </source>
</evidence>
<evidence type="ECO:0000259" key="8">
    <source>
        <dbReference type="Pfam" id="PF14322"/>
    </source>
</evidence>
<evidence type="ECO:0000313" key="10">
    <source>
        <dbReference type="Proteomes" id="UP000305398"/>
    </source>
</evidence>
<dbReference type="Pfam" id="PF07980">
    <property type="entry name" value="SusD_RagB"/>
    <property type="match status" value="1"/>
</dbReference>
<evidence type="ECO:0000256" key="4">
    <source>
        <dbReference type="ARBA" id="ARBA00023136"/>
    </source>
</evidence>
<dbReference type="KEGG" id="hyj:FHG12_01220"/>
<comment type="subcellular location">
    <subcellularLocation>
        <location evidence="1">Cell outer membrane</location>
    </subcellularLocation>
</comment>
<dbReference type="AlphaFoldDB" id="A0A5B7ZYA0"/>
<dbReference type="InterPro" id="IPR033985">
    <property type="entry name" value="SusD-like_N"/>
</dbReference>
<keyword evidence="5" id="KW-0998">Cell outer membrane</keyword>
<evidence type="ECO:0000256" key="3">
    <source>
        <dbReference type="ARBA" id="ARBA00022729"/>
    </source>
</evidence>
<dbReference type="InterPro" id="IPR012944">
    <property type="entry name" value="SusD_RagB_dom"/>
</dbReference>
<name>A0A5B7ZYA0_9BACT</name>
<sequence length="525" mass="57579">MKTKKTLGIAALLALLPLANSCNLDEELNSTAPATGSTSTTANTASLLNGVYIAMRDPFQGAANVFALSEVSTDERIMPTRGPDWDDNGKWRQLHLHTWDANNEQIRNSFNGLGGVVFAATDMLRFNPSPQQDAEARFLRAWANYWTLDMFDQVPYRDPGELVTSNARVRKGTEALDYIISELNAIIPNLADAPKTRATKDAARGLLMKCYLNRGVYANRAAPTFAPADMNLVIQLADQIIAGNRYTFAANYFDNFAPANGTIGTENIFTNENIGGSSSGSMRDLWRFTSHYNMNPSGYNGPAVPAEFYNKFEANDKRRGTAYKYTGQGVNVNPGNRINVGFLVGQQYNLATDAPLETRTRGERLIFTPTVSIIETGSNLESTGIRVFKYAPDVPNDPSALTDNDMVHLRLPDILLMKAEAILRGGTATNAGPYGGTALALVNSIRTHPSRGASALTSLTLDALLDERGRELYLELWRRQDLIRFGKFLAPSDVRTQASASTYLIFPIPNQQLAVNPNITQNPGY</sequence>
<feature type="domain" description="SusD-like N-terminal" evidence="8">
    <location>
        <begin position="39"/>
        <end position="212"/>
    </location>
</feature>
<dbReference type="Pfam" id="PF14322">
    <property type="entry name" value="SusD-like_3"/>
    <property type="match status" value="1"/>
</dbReference>
<dbReference type="Proteomes" id="UP000305398">
    <property type="component" value="Chromosome"/>
</dbReference>
<feature type="domain" description="RagB/SusD" evidence="7">
    <location>
        <begin position="265"/>
        <end position="488"/>
    </location>
</feature>
<organism evidence="9 10">
    <name type="scientific">Hymenobacter jejuensis</name>
    <dbReference type="NCBI Taxonomy" id="2502781"/>
    <lineage>
        <taxon>Bacteria</taxon>
        <taxon>Pseudomonadati</taxon>
        <taxon>Bacteroidota</taxon>
        <taxon>Cytophagia</taxon>
        <taxon>Cytophagales</taxon>
        <taxon>Hymenobacteraceae</taxon>
        <taxon>Hymenobacter</taxon>
    </lineage>
</organism>
<reference evidence="9 10" key="1">
    <citation type="submission" date="2019-06" db="EMBL/GenBank/DDBJ databases">
        <authorList>
            <person name="Srinivasan S."/>
        </authorList>
    </citation>
    <scope>NUCLEOTIDE SEQUENCE [LARGE SCALE GENOMIC DNA]</scope>
    <source>
        <strain evidence="9 10">17J68-5</strain>
    </source>
</reference>
<dbReference type="SUPFAM" id="SSF48452">
    <property type="entry name" value="TPR-like"/>
    <property type="match status" value="1"/>
</dbReference>
<dbReference type="Gene3D" id="1.25.40.390">
    <property type="match status" value="1"/>
</dbReference>
<evidence type="ECO:0000256" key="6">
    <source>
        <dbReference type="SAM" id="SignalP"/>
    </source>
</evidence>
<evidence type="ECO:0000256" key="1">
    <source>
        <dbReference type="ARBA" id="ARBA00004442"/>
    </source>
</evidence>
<dbReference type="OrthoDB" id="9792139at2"/>
<dbReference type="EMBL" id="CP040896">
    <property type="protein sequence ID" value="QDA58802.1"/>
    <property type="molecule type" value="Genomic_DNA"/>
</dbReference>
<keyword evidence="10" id="KW-1185">Reference proteome</keyword>
<dbReference type="RefSeq" id="WP_139513790.1">
    <property type="nucleotide sequence ID" value="NZ_CP040896.1"/>
</dbReference>
<keyword evidence="4" id="KW-0472">Membrane</keyword>